<keyword evidence="2" id="KW-0472">Membrane</keyword>
<dbReference type="VEuPathDB" id="FungiDB:ATEG_01382"/>
<evidence type="ECO:0000313" key="4">
    <source>
        <dbReference type="Proteomes" id="UP000452235"/>
    </source>
</evidence>
<sequence>MPPIPIRQSPSIPGVPRPSTDSAKEPIPGTKYISLRVMLELLAGTLAIFIIGVLAWKLGRFIRSFTRKRVLQGNAPTARYARTCYGWVPLEHHKRNRNLAQTCLQRLCGWTTWSSKADYRWVWWDPGSKELQGHNEKRKLRRWMPGFLRSRSFATADDIWNPVLRGPASNAGTYLCSAGGLEGFVSSSDILFSREAVTTFATKGRDSTVDESRDSETEVRGHLRSGLRRMWEGSFARSRYSADDAHFRRWRTAWASQIDYISKMSRRRSIATNAYLIAKKSHSLPCLLAANVFQQQHQRLNQAICAGTPARRSACHSPLQVLRHSRKYQVWSARMQLRTPYCVKNGSPAPLVPPGSPISDILASISSHQASLLDLAKLGKKRSSVSSDMVIYRDARRHRRTSSILTRKPAMTDGAGKRCLAPGQNSLADVSPHNRQTLSYIDDNPWTPSQSVECAPTCEHKRFDKKSNYSSAKDISEIKIPIRILSDWEIRFIYALSCRLEWLANQLNPGRRPFHFAMLPNHWMNKRTWIVYDPPCRVSIDARRRLGDTRFFTAYQMPDWTPKLKYPQPHRKVVHRPRIDSWRNAVNRRRKSLGLTSFVKTIELYESSGEDTPDGKVDPASWMLRRPPQGVGPPRNHENVYYEGGAGWQETFRDWQRVPHGYRVRKMIHEGRINRTRVKEVALVVSRRCTARGASNRQNQRIPGGPIQELTHR</sequence>
<feature type="region of interest" description="Disordered" evidence="1">
    <location>
        <begin position="1"/>
        <end position="25"/>
    </location>
</feature>
<evidence type="ECO:0000313" key="3">
    <source>
        <dbReference type="EMBL" id="GFF12358.1"/>
    </source>
</evidence>
<keyword evidence="2" id="KW-1133">Transmembrane helix</keyword>
<dbReference type="AlphaFoldDB" id="A0A5M3YLR3"/>
<organism evidence="3 4">
    <name type="scientific">Aspergillus terreus</name>
    <dbReference type="NCBI Taxonomy" id="33178"/>
    <lineage>
        <taxon>Eukaryota</taxon>
        <taxon>Fungi</taxon>
        <taxon>Dikarya</taxon>
        <taxon>Ascomycota</taxon>
        <taxon>Pezizomycotina</taxon>
        <taxon>Eurotiomycetes</taxon>
        <taxon>Eurotiomycetidae</taxon>
        <taxon>Eurotiales</taxon>
        <taxon>Aspergillaceae</taxon>
        <taxon>Aspergillus</taxon>
        <taxon>Aspergillus subgen. Circumdati</taxon>
    </lineage>
</organism>
<dbReference type="EMBL" id="BLJY01000001">
    <property type="protein sequence ID" value="GFF12358.1"/>
    <property type="molecule type" value="Genomic_DNA"/>
</dbReference>
<protein>
    <submittedName>
        <fullName evidence="3">Uncharacterized protein</fullName>
    </submittedName>
</protein>
<dbReference type="Proteomes" id="UP000452235">
    <property type="component" value="Unassembled WGS sequence"/>
</dbReference>
<keyword evidence="2" id="KW-0812">Transmembrane</keyword>
<feature type="transmembrane region" description="Helical" evidence="2">
    <location>
        <begin position="41"/>
        <end position="59"/>
    </location>
</feature>
<evidence type="ECO:0000256" key="2">
    <source>
        <dbReference type="SAM" id="Phobius"/>
    </source>
</evidence>
<comment type="caution">
    <text evidence="3">The sequence shown here is derived from an EMBL/GenBank/DDBJ whole genome shotgun (WGS) entry which is preliminary data.</text>
</comment>
<evidence type="ECO:0000256" key="1">
    <source>
        <dbReference type="SAM" id="MobiDB-lite"/>
    </source>
</evidence>
<dbReference type="OrthoDB" id="5346728at2759"/>
<gene>
    <name evidence="3" type="ORF">ATEIFO6365_0001058100</name>
</gene>
<proteinExistence type="predicted"/>
<feature type="region of interest" description="Disordered" evidence="1">
    <location>
        <begin position="692"/>
        <end position="713"/>
    </location>
</feature>
<keyword evidence="4" id="KW-1185">Reference proteome</keyword>
<name>A0A5M3YLR3_ASPTE</name>
<accession>A0A5M3YLR3</accession>
<feature type="compositionally biased region" description="Low complexity" evidence="1">
    <location>
        <begin position="1"/>
        <end position="12"/>
    </location>
</feature>
<reference evidence="3 4" key="1">
    <citation type="submission" date="2020-01" db="EMBL/GenBank/DDBJ databases">
        <title>Aspergillus terreus IFO 6365 whole genome shotgun sequence.</title>
        <authorList>
            <person name="Kanamasa S."/>
            <person name="Takahashi H."/>
        </authorList>
    </citation>
    <scope>NUCLEOTIDE SEQUENCE [LARGE SCALE GENOMIC DNA]</scope>
    <source>
        <strain evidence="3 4">IFO 6365</strain>
    </source>
</reference>